<dbReference type="Proteomes" id="UP001501570">
    <property type="component" value="Unassembled WGS sequence"/>
</dbReference>
<protein>
    <submittedName>
        <fullName evidence="2">Uncharacterized protein</fullName>
    </submittedName>
</protein>
<name>A0ABP9SJ41_9ACTN</name>
<evidence type="ECO:0000313" key="3">
    <source>
        <dbReference type="Proteomes" id="UP001501570"/>
    </source>
</evidence>
<proteinExistence type="predicted"/>
<reference evidence="3" key="1">
    <citation type="journal article" date="2019" name="Int. J. Syst. Evol. Microbiol.">
        <title>The Global Catalogue of Microorganisms (GCM) 10K type strain sequencing project: providing services to taxonomists for standard genome sequencing and annotation.</title>
        <authorList>
            <consortium name="The Broad Institute Genomics Platform"/>
            <consortium name="The Broad Institute Genome Sequencing Center for Infectious Disease"/>
            <person name="Wu L."/>
            <person name="Ma J."/>
        </authorList>
    </citation>
    <scope>NUCLEOTIDE SEQUENCE [LARGE SCALE GENOMIC DNA]</scope>
    <source>
        <strain evidence="3">JCM 18304</strain>
    </source>
</reference>
<sequence>MGRVLGKVLDGCAQQDRRAEFAGAEWAFLDAKLGDVRAAADALQVAVGDPLGGRAVDPVRLPSWVVRGVGEDGGRTPRGARPRARGSAPV</sequence>
<evidence type="ECO:0000313" key="2">
    <source>
        <dbReference type="EMBL" id="GAA5197351.1"/>
    </source>
</evidence>
<dbReference type="EMBL" id="BAABJQ010000029">
    <property type="protein sequence ID" value="GAA5197351.1"/>
    <property type="molecule type" value="Genomic_DNA"/>
</dbReference>
<accession>A0ABP9SJ41</accession>
<keyword evidence="3" id="KW-1185">Reference proteome</keyword>
<evidence type="ECO:0000256" key="1">
    <source>
        <dbReference type="SAM" id="MobiDB-lite"/>
    </source>
</evidence>
<gene>
    <name evidence="2" type="ORF">GCM10023322_68380</name>
</gene>
<feature type="region of interest" description="Disordered" evidence="1">
    <location>
        <begin position="68"/>
        <end position="90"/>
    </location>
</feature>
<organism evidence="2 3">
    <name type="scientific">Rugosimonospora acidiphila</name>
    <dbReference type="NCBI Taxonomy" id="556531"/>
    <lineage>
        <taxon>Bacteria</taxon>
        <taxon>Bacillati</taxon>
        <taxon>Actinomycetota</taxon>
        <taxon>Actinomycetes</taxon>
        <taxon>Micromonosporales</taxon>
        <taxon>Micromonosporaceae</taxon>
        <taxon>Rugosimonospora</taxon>
    </lineage>
</organism>
<comment type="caution">
    <text evidence="2">The sequence shown here is derived from an EMBL/GenBank/DDBJ whole genome shotgun (WGS) entry which is preliminary data.</text>
</comment>